<dbReference type="RefSeq" id="WP_077080532.1">
    <property type="nucleotide sequence ID" value="NZ_FUEZ01000004.1"/>
</dbReference>
<proteinExistence type="predicted"/>
<evidence type="ECO:0000313" key="1">
    <source>
        <dbReference type="EMBL" id="SPM42016.1"/>
    </source>
</evidence>
<dbReference type="Proteomes" id="UP000240424">
    <property type="component" value="Unassembled WGS sequence"/>
</dbReference>
<gene>
    <name evidence="1" type="ORF">MNAB215_4234</name>
</gene>
<dbReference type="AlphaFoldDB" id="A0A2U3PE23"/>
<accession>A0A2U3PE23</accession>
<dbReference type="EMBL" id="FUEZ01000004">
    <property type="protein sequence ID" value="SPM42016.1"/>
    <property type="molecule type" value="Genomic_DNA"/>
</dbReference>
<dbReference type="STRING" id="1841861.GCA_900157365_02554"/>
<name>A0A2U3PE23_9MYCO</name>
<evidence type="ECO:0000313" key="2">
    <source>
        <dbReference type="Proteomes" id="UP000240424"/>
    </source>
</evidence>
<reference evidence="1 2" key="1">
    <citation type="submission" date="2017-01" db="EMBL/GenBank/DDBJ databases">
        <authorList>
            <consortium name="Urmite Genomes"/>
        </authorList>
    </citation>
    <scope>NUCLEOTIDE SEQUENCE [LARGE SCALE GENOMIC DNA]</scope>
    <source>
        <strain evidence="1 2">AB215</strain>
    </source>
</reference>
<dbReference type="OrthoDB" id="4737969at2"/>
<organism evidence="1 2">
    <name type="scientific">Mycobacterium numidiamassiliense</name>
    <dbReference type="NCBI Taxonomy" id="1841861"/>
    <lineage>
        <taxon>Bacteria</taxon>
        <taxon>Bacillati</taxon>
        <taxon>Actinomycetota</taxon>
        <taxon>Actinomycetes</taxon>
        <taxon>Mycobacteriales</taxon>
        <taxon>Mycobacteriaceae</taxon>
        <taxon>Mycobacterium</taxon>
    </lineage>
</organism>
<protein>
    <submittedName>
        <fullName evidence="1">Uncharacterized protein</fullName>
    </submittedName>
</protein>
<sequence length="71" mass="7824">MPEFRAIDPHGAVVATKSFPNAEAAHVWFLGIVADASELGWRVEVNDDGQWANFDDTGGFTAPASRHREKR</sequence>
<keyword evidence="2" id="KW-1185">Reference proteome</keyword>